<dbReference type="Gene3D" id="1.10.287.950">
    <property type="entry name" value="Methyl-accepting chemotaxis protein"/>
    <property type="match status" value="1"/>
</dbReference>
<sequence length="578" mass="62226">MAHAAISRQFIPSTDSFVDRLESARLQIEQRFLDGDAVLITVTEALAKLVSVLEHIGSSLKEENATEATARLLQTVDLLNKLPPAEARRHACVVSISQTGQSLAEHVLSMEETLRYLRTFAATAKIAGARIPDFSSFASEIVERIEFATKEVKALSLQIRSLEAQIETAAASEDGSLAQHLNGIPSIAQRLVSNAEETQVQRRNLSELADTVAGLARKIQNKVAHTLSAMQIGDITRQRVEHCQAAHMMTEAYLASEAPADLSASDRQRLSQLTMTLIFDLLGETTKGFDRETAKIVDNIRGFSGDIGTLLNLYQTMMSQSGQDGKSPIHSLRGDLSAARTVVDRIDVAAAGANTLSEKTSEMIKELTASIQTIQLVRRDIQYMALNTNLRCGKLGEEGRAINVVAGELRSFASLLDEDAEKILVGLGKLETQTTGLKGWREAGEPENSSGLGSHIDAALVHIGEAGASMDLNVQELRQCGETMTSQVTEIVASLDFRSGIRETLASCTSEAGLARRAFAGRSGLEAPVAAISERIFKIYTMAAEREIHAGIFGVVNPVAESGPAPASDENLFAGALF</sequence>
<organism evidence="2 3">
    <name type="scientific">Rhizobium tropici</name>
    <dbReference type="NCBI Taxonomy" id="398"/>
    <lineage>
        <taxon>Bacteria</taxon>
        <taxon>Pseudomonadati</taxon>
        <taxon>Pseudomonadota</taxon>
        <taxon>Alphaproteobacteria</taxon>
        <taxon>Hyphomicrobiales</taxon>
        <taxon>Rhizobiaceae</taxon>
        <taxon>Rhizobium/Agrobacterium group</taxon>
        <taxon>Rhizobium</taxon>
    </lineage>
</organism>
<feature type="coiled-coil region" evidence="1">
    <location>
        <begin position="145"/>
        <end position="172"/>
    </location>
</feature>
<dbReference type="SUPFAM" id="SSF58104">
    <property type="entry name" value="Methyl-accepting chemotaxis protein (MCP) signaling domain"/>
    <property type="match status" value="1"/>
</dbReference>
<dbReference type="RefSeq" id="WP_149635135.1">
    <property type="nucleotide sequence ID" value="NZ_VNIP01000008.1"/>
</dbReference>
<gene>
    <name evidence="2" type="ORF">FP026_13470</name>
</gene>
<dbReference type="AlphaFoldDB" id="A0A5B0VYY3"/>
<keyword evidence="1" id="KW-0175">Coiled coil</keyword>
<dbReference type="Proteomes" id="UP000323608">
    <property type="component" value="Unassembled WGS sequence"/>
</dbReference>
<reference evidence="2 3" key="1">
    <citation type="submission" date="2019-07" db="EMBL/GenBank/DDBJ databases">
        <title>The Draft Genome Sequence of Rhizobium tropici SARCC-755 Associated with Superior Nodulation on Pigeonpea (Cajanus cajan (L.) Millsp.).</title>
        <authorList>
            <person name="Bopape F.L."/>
            <person name="Hassen A.I."/>
            <person name="Swanevelder Z.H."/>
            <person name="Gwata E.T."/>
        </authorList>
    </citation>
    <scope>NUCLEOTIDE SEQUENCE [LARGE SCALE GENOMIC DNA]</scope>
    <source>
        <strain evidence="2 3">SARCC-755</strain>
    </source>
</reference>
<proteinExistence type="predicted"/>
<evidence type="ECO:0000256" key="1">
    <source>
        <dbReference type="SAM" id="Coils"/>
    </source>
</evidence>
<dbReference type="OrthoDB" id="9816265at2"/>
<name>A0A5B0VYY3_RHITR</name>
<dbReference type="EMBL" id="VNIP01000008">
    <property type="protein sequence ID" value="KAA1179876.1"/>
    <property type="molecule type" value="Genomic_DNA"/>
</dbReference>
<protein>
    <recommendedName>
        <fullName evidence="4">Chemotaxis protein</fullName>
    </recommendedName>
</protein>
<accession>A0A5B0VYY3</accession>
<evidence type="ECO:0000313" key="3">
    <source>
        <dbReference type="Proteomes" id="UP000323608"/>
    </source>
</evidence>
<evidence type="ECO:0000313" key="2">
    <source>
        <dbReference type="EMBL" id="KAA1179876.1"/>
    </source>
</evidence>
<comment type="caution">
    <text evidence="2">The sequence shown here is derived from an EMBL/GenBank/DDBJ whole genome shotgun (WGS) entry which is preliminary data.</text>
</comment>
<evidence type="ECO:0008006" key="4">
    <source>
        <dbReference type="Google" id="ProtNLM"/>
    </source>
</evidence>